<comment type="caution">
    <text evidence="2">The sequence shown here is derived from an EMBL/GenBank/DDBJ whole genome shotgun (WGS) entry which is preliminary data.</text>
</comment>
<accession>A0ABQ3UYF8</accession>
<evidence type="ECO:0000256" key="1">
    <source>
        <dbReference type="SAM" id="MobiDB-lite"/>
    </source>
</evidence>
<evidence type="ECO:0000313" key="2">
    <source>
        <dbReference type="EMBL" id="GHO57919.1"/>
    </source>
</evidence>
<gene>
    <name evidence="2" type="ORF">KSB_63940</name>
</gene>
<feature type="region of interest" description="Disordered" evidence="1">
    <location>
        <begin position="54"/>
        <end position="75"/>
    </location>
</feature>
<reference evidence="2 3" key="1">
    <citation type="journal article" date="2021" name="Int. J. Syst. Evol. Microbiol.">
        <title>Reticulibacter mediterranei gen. nov., sp. nov., within the new family Reticulibacteraceae fam. nov., and Ktedonospora formicarum gen. nov., sp. nov., Ktedonobacter robiniae sp. nov., Dictyobacter formicarum sp. nov. and Dictyobacter arantiisoli sp. nov., belonging to the class Ktedonobacteria.</title>
        <authorList>
            <person name="Yabe S."/>
            <person name="Zheng Y."/>
            <person name="Wang C.M."/>
            <person name="Sakai Y."/>
            <person name="Abe K."/>
            <person name="Yokota A."/>
            <person name="Donadio S."/>
            <person name="Cavaletti L."/>
            <person name="Monciardini P."/>
        </authorList>
    </citation>
    <scope>NUCLEOTIDE SEQUENCE [LARGE SCALE GENOMIC DNA]</scope>
    <source>
        <strain evidence="2 3">SOSP1-30</strain>
    </source>
</reference>
<proteinExistence type="predicted"/>
<keyword evidence="3" id="KW-1185">Reference proteome</keyword>
<name>A0ABQ3UYF8_9CHLR</name>
<sequence length="75" mass="8411">MIWPPSLLPVTVAGELSQGRLTMSSKMPQLFWDTFWDVPGSFARENVKAGTHLHEKDMMDLKNGRSPLKGTSRVP</sequence>
<protein>
    <submittedName>
        <fullName evidence="2">Uncharacterized protein</fullName>
    </submittedName>
</protein>
<dbReference type="EMBL" id="BNJG01000002">
    <property type="protein sequence ID" value="GHO57919.1"/>
    <property type="molecule type" value="Genomic_DNA"/>
</dbReference>
<organism evidence="2 3">
    <name type="scientific">Ktedonobacter robiniae</name>
    <dbReference type="NCBI Taxonomy" id="2778365"/>
    <lineage>
        <taxon>Bacteria</taxon>
        <taxon>Bacillati</taxon>
        <taxon>Chloroflexota</taxon>
        <taxon>Ktedonobacteria</taxon>
        <taxon>Ktedonobacterales</taxon>
        <taxon>Ktedonobacteraceae</taxon>
        <taxon>Ktedonobacter</taxon>
    </lineage>
</organism>
<dbReference type="Proteomes" id="UP000654345">
    <property type="component" value="Unassembled WGS sequence"/>
</dbReference>
<evidence type="ECO:0000313" key="3">
    <source>
        <dbReference type="Proteomes" id="UP000654345"/>
    </source>
</evidence>
<feature type="compositionally biased region" description="Basic and acidic residues" evidence="1">
    <location>
        <begin position="54"/>
        <end position="63"/>
    </location>
</feature>